<dbReference type="RefSeq" id="WP_066668934.1">
    <property type="nucleotide sequence ID" value="NZ_LYVF01000166.1"/>
</dbReference>
<evidence type="ECO:0000256" key="1">
    <source>
        <dbReference type="PIRSR" id="PIRSR600888-1"/>
    </source>
</evidence>
<dbReference type="InterPro" id="IPR014710">
    <property type="entry name" value="RmlC-like_jellyroll"/>
</dbReference>
<dbReference type="GO" id="GO:0008830">
    <property type="term" value="F:dTDP-4-dehydrorhamnose 3,5-epimerase activity"/>
    <property type="evidence" value="ECO:0007669"/>
    <property type="project" value="InterPro"/>
</dbReference>
<dbReference type="Proteomes" id="UP000078532">
    <property type="component" value="Unassembled WGS sequence"/>
</dbReference>
<dbReference type="PANTHER" id="PTHR21047">
    <property type="entry name" value="DTDP-6-DEOXY-D-GLUCOSE-3,5 EPIMERASE"/>
    <property type="match status" value="1"/>
</dbReference>
<dbReference type="STRING" id="1838280.A6M21_11395"/>
<evidence type="ECO:0000313" key="4">
    <source>
        <dbReference type="Proteomes" id="UP000078532"/>
    </source>
</evidence>
<evidence type="ECO:0000256" key="2">
    <source>
        <dbReference type="PIRSR" id="PIRSR600888-3"/>
    </source>
</evidence>
<keyword evidence="4" id="KW-1185">Reference proteome</keyword>
<comment type="caution">
    <text evidence="3">The sequence shown here is derived from an EMBL/GenBank/DDBJ whole genome shotgun (WGS) entry which is preliminary data.</text>
</comment>
<proteinExistence type="predicted"/>
<dbReference type="AlphaFoldDB" id="A0A1B7LDN1"/>
<feature type="active site" description="Proton donor" evidence="1">
    <location>
        <position position="119"/>
    </location>
</feature>
<sequence length="151" mass="17569">MIHGIYVKHLVRHCDDRGFFMEILRDDDNLLSRFGQASMSKTYPGVIKAFHYHEKQDDLWFFPVGSAQVVLYDLREDSPTKGETNVFYMGEDNPILLVIPKGVAHGYRVLGSEPAVIVYFTTLSYDRQQPDEKRIPWDDPAIGFDWRTQNR</sequence>
<reference evidence="3 4" key="1">
    <citation type="submission" date="2016-04" db="EMBL/GenBank/DDBJ databases">
        <authorList>
            <person name="Evans L.H."/>
            <person name="Alamgir A."/>
            <person name="Owens N."/>
            <person name="Weber N.D."/>
            <person name="Virtaneva K."/>
            <person name="Barbian K."/>
            <person name="Babar A."/>
            <person name="Rosenke K."/>
        </authorList>
    </citation>
    <scope>NUCLEOTIDE SEQUENCE [LARGE SCALE GENOMIC DNA]</scope>
    <source>
        <strain evidence="3 4">LMa1</strain>
    </source>
</reference>
<dbReference type="GO" id="GO:0000271">
    <property type="term" value="P:polysaccharide biosynthetic process"/>
    <property type="evidence" value="ECO:0007669"/>
    <property type="project" value="TreeGrafter"/>
</dbReference>
<dbReference type="GO" id="GO:0005829">
    <property type="term" value="C:cytosol"/>
    <property type="evidence" value="ECO:0007669"/>
    <property type="project" value="TreeGrafter"/>
</dbReference>
<organism evidence="3 4">
    <name type="scientific">Desulfotomaculum copahuensis</name>
    <dbReference type="NCBI Taxonomy" id="1838280"/>
    <lineage>
        <taxon>Bacteria</taxon>
        <taxon>Bacillati</taxon>
        <taxon>Bacillota</taxon>
        <taxon>Clostridia</taxon>
        <taxon>Eubacteriales</taxon>
        <taxon>Desulfotomaculaceae</taxon>
        <taxon>Desulfotomaculum</taxon>
    </lineage>
</organism>
<dbReference type="SUPFAM" id="SSF51182">
    <property type="entry name" value="RmlC-like cupins"/>
    <property type="match status" value="1"/>
</dbReference>
<dbReference type="InterPro" id="IPR000888">
    <property type="entry name" value="RmlC-like"/>
</dbReference>
<keyword evidence="3" id="KW-0167">Capsid protein</keyword>
<gene>
    <name evidence="3" type="ORF">A6M21_11395</name>
</gene>
<protein>
    <submittedName>
        <fullName evidence="3">Spore coat protein</fullName>
    </submittedName>
</protein>
<dbReference type="PANTHER" id="PTHR21047:SF2">
    <property type="entry name" value="THYMIDINE DIPHOSPHO-4-KETO-RHAMNOSE 3,5-EPIMERASE"/>
    <property type="match status" value="1"/>
</dbReference>
<dbReference type="EMBL" id="LYVF01000166">
    <property type="protein sequence ID" value="OAT81216.1"/>
    <property type="molecule type" value="Genomic_DNA"/>
</dbReference>
<dbReference type="Gene3D" id="2.60.120.10">
    <property type="entry name" value="Jelly Rolls"/>
    <property type="match status" value="1"/>
</dbReference>
<accession>A0A1B7LDN1</accession>
<dbReference type="InterPro" id="IPR011051">
    <property type="entry name" value="RmlC_Cupin_sf"/>
</dbReference>
<feature type="site" description="Participates in a stacking interaction with the thymidine ring of dTDP-4-oxo-6-deoxyglucose" evidence="2">
    <location>
        <position position="125"/>
    </location>
</feature>
<evidence type="ECO:0000313" key="3">
    <source>
        <dbReference type="EMBL" id="OAT81216.1"/>
    </source>
</evidence>
<keyword evidence="3" id="KW-0946">Virion</keyword>
<dbReference type="GO" id="GO:0019305">
    <property type="term" value="P:dTDP-rhamnose biosynthetic process"/>
    <property type="evidence" value="ECO:0007669"/>
    <property type="project" value="TreeGrafter"/>
</dbReference>
<dbReference type="OrthoDB" id="9800680at2"/>
<dbReference type="Pfam" id="PF00908">
    <property type="entry name" value="dTDP_sugar_isom"/>
    <property type="match status" value="1"/>
</dbReference>
<feature type="active site" description="Proton acceptor" evidence="1">
    <location>
        <position position="51"/>
    </location>
</feature>
<name>A0A1B7LDN1_9FIRM</name>